<organism evidence="1 2">
    <name type="scientific">Methylococcus geothermalis</name>
    <dbReference type="NCBI Taxonomy" id="2681310"/>
    <lineage>
        <taxon>Bacteria</taxon>
        <taxon>Pseudomonadati</taxon>
        <taxon>Pseudomonadota</taxon>
        <taxon>Gammaproteobacteria</taxon>
        <taxon>Methylococcales</taxon>
        <taxon>Methylococcaceae</taxon>
        <taxon>Methylococcus</taxon>
    </lineage>
</organism>
<reference evidence="2" key="1">
    <citation type="submission" date="2019-12" db="EMBL/GenBank/DDBJ databases">
        <authorList>
            <person name="Awala S.I."/>
            <person name="Rhee S.K."/>
        </authorList>
    </citation>
    <scope>NUCLEOTIDE SEQUENCE [LARGE SCALE GENOMIC DNA]</scope>
    <source>
        <strain evidence="2">IM1</strain>
    </source>
</reference>
<protein>
    <submittedName>
        <fullName evidence="1">Virulence factor SrfB</fullName>
    </submittedName>
</protein>
<dbReference type="InterPro" id="IPR009216">
    <property type="entry name" value="Virulence_factor_SrfB"/>
</dbReference>
<gene>
    <name evidence="1" type="ORF">GNH96_06745</name>
</gene>
<keyword evidence="2" id="KW-1185">Reference proteome</keyword>
<dbReference type="EMBL" id="CP046565">
    <property type="protein sequence ID" value="QJD29694.1"/>
    <property type="molecule type" value="Genomic_DNA"/>
</dbReference>
<dbReference type="Pfam" id="PF07520">
    <property type="entry name" value="SrfB"/>
    <property type="match status" value="1"/>
</dbReference>
<name>A0A858Q7C8_9GAMM</name>
<proteinExistence type="predicted"/>
<dbReference type="PIRSF" id="PIRSF034585">
    <property type="entry name" value="SrfB"/>
    <property type="match status" value="1"/>
</dbReference>
<evidence type="ECO:0000313" key="1">
    <source>
        <dbReference type="EMBL" id="QJD29694.1"/>
    </source>
</evidence>
<evidence type="ECO:0000313" key="2">
    <source>
        <dbReference type="Proteomes" id="UP000503004"/>
    </source>
</evidence>
<sequence length="996" mass="111859">MLSELVEFAENATLIMRSGVQFMDFGLTLDLRREPPGEFAPQSGQRSLARLEWDERRERHVHPADPLRVVKPQFSVGVEESIKLLDGCWLPLPMLRAGPQRRFDQGPTTWARGRIVKLGEGEDLRGHTHRLTLAFDTQVLEAREATAYLAPTRADVQTGASFQLAHRAHEMGWYPELPWVDEWLAEVFRDEAEERLRLPAEDIDSEIEQLGHHAHYLNFLHLIGTRAGIPEVRLRSNAPDDIYAPIPVDLVLDVGNSRTCGILVEEHPQQHDGLKNRYELTIRDLSEPHKVYHEPFESRVEFAQALLGKEHLACKSGRNDAFVWPTIARVGREAARLANHRRGTEGSTGLSSPKRYLWDEDRYEPGWRFNVASSREEIEPHATGAPFSNLINERGEALHELPEAERMPVFVPKYSRSALMCFFLAEILVHALGQINSPAQRIKQGDPEKPRHLRSIIITVPPSMPKPERQIFAARLRQAMALVWKALGWHPEDDAVDAVDSAGNPTAWPRFPAIHTEWDEATSAQAVYLFSEIHEHFGGRPEEFFRILRRSGSDRAGQAITVASIDIGGGTSDLVVADYRLDHGQGANVYILPEQRFRDGFKVAGDDLLLETVQKMIVPAIEAALLEYGVADPAPLLSQLIGAETLSVQDRTSRQRLALEVFYPLGLKLLHAYEGFDPTLPSESRSLKIGELLAGEDRPSDHVVRHFALGVKRATGAGSQDFDLLEVAIPFDLHRLHRLFLEDQFEICKTIRALCEIVHLYHCDVLLLSGRPSCMPGILALFRRLLPLPPDRIVPLAGFRAGVWYPFHRDGRIGDPKTTAVVGAMICKVGGARRLPNFNFLAHAYKVYSTVRHLGLIDQNLVLRDADVYYRDINLDDENYELPEQPFEMRARMILGFRQLASERWPATPLYVLDLSERAKQLLAGADRTAPAVIQVALKLDRKKGAGPERFSVASAVTSQGTALNPARDIVLKLNTLTTVGIGESSYWLDTGSIIR</sequence>
<dbReference type="Proteomes" id="UP000503004">
    <property type="component" value="Chromosome"/>
</dbReference>
<accession>A0A858Q7C8</accession>
<dbReference type="RefSeq" id="WP_169602979.1">
    <property type="nucleotide sequence ID" value="NZ_CP046565.1"/>
</dbReference>
<dbReference type="AlphaFoldDB" id="A0A858Q7C8"/>
<dbReference type="KEGG" id="metu:GNH96_06745"/>